<protein>
    <submittedName>
        <fullName evidence="1">Phage tail protein</fullName>
    </submittedName>
</protein>
<dbReference type="InterPro" id="IPR010265">
    <property type="entry name" value="Phage_lambda_TipM"/>
</dbReference>
<dbReference type="EMBL" id="NHOI01000011">
    <property type="protein sequence ID" value="OVZ87027.1"/>
    <property type="molecule type" value="Genomic_DNA"/>
</dbReference>
<evidence type="ECO:0000313" key="1">
    <source>
        <dbReference type="EMBL" id="OVZ87027.1"/>
    </source>
</evidence>
<organism evidence="1 2">
    <name type="scientific">Yersinia intermedia</name>
    <dbReference type="NCBI Taxonomy" id="631"/>
    <lineage>
        <taxon>Bacteria</taxon>
        <taxon>Pseudomonadati</taxon>
        <taxon>Pseudomonadota</taxon>
        <taxon>Gammaproteobacteria</taxon>
        <taxon>Enterobacterales</taxon>
        <taxon>Yersiniaceae</taxon>
        <taxon>Yersinia</taxon>
    </lineage>
</organism>
<sequence>MVIKVFTFCPRVEATAKTEFRTREIQFGDGYIQRAGDGINTKSTEWTLQFIGDWDYIKPILDFLDEHQGHTAFEWTNPMNELGLYVCKAYDPTAKGKNSAGKPMFQLNVPLEIAYHP</sequence>
<dbReference type="Proteomes" id="UP000196440">
    <property type="component" value="Unassembled WGS sequence"/>
</dbReference>
<comment type="caution">
    <text evidence="1">The sequence shown here is derived from an EMBL/GenBank/DDBJ whole genome shotgun (WGS) entry which is preliminary data.</text>
</comment>
<evidence type="ECO:0000313" key="2">
    <source>
        <dbReference type="Proteomes" id="UP000196440"/>
    </source>
</evidence>
<gene>
    <name evidence="1" type="ORF">CBW57_09545</name>
</gene>
<name>A0A209A2M4_YERIN</name>
<reference evidence="1 2" key="1">
    <citation type="submission" date="2017-05" db="EMBL/GenBank/DDBJ databases">
        <title>Whole genome sequencing of Yersinia kristensenii.</title>
        <authorList>
            <person name="Campioni F."/>
        </authorList>
    </citation>
    <scope>NUCLEOTIDE SEQUENCE [LARGE SCALE GENOMIC DNA]</scope>
    <source>
        <strain evidence="1 2">CFSAN060536</strain>
    </source>
</reference>
<dbReference type="AlphaFoldDB" id="A0A209A2M4"/>
<accession>A0A209A2M4</accession>
<dbReference type="Pfam" id="PF05939">
    <property type="entry name" value="Phage_min_tail"/>
    <property type="match status" value="1"/>
</dbReference>
<proteinExistence type="predicted"/>